<evidence type="ECO:0000256" key="4">
    <source>
        <dbReference type="ARBA" id="ARBA00022676"/>
    </source>
</evidence>
<feature type="transmembrane region" description="Helical" evidence="17">
    <location>
        <begin position="1590"/>
        <end position="1611"/>
    </location>
</feature>
<proteinExistence type="inferred from homology"/>
<dbReference type="Gene3D" id="1.20.120.720">
    <property type="entry name" value="Myosin VI head, motor domain, U50 subdomain"/>
    <property type="match status" value="1"/>
</dbReference>
<keyword evidence="12 15" id="KW-0505">Motor protein</keyword>
<dbReference type="InterPro" id="IPR036961">
    <property type="entry name" value="Kinesin_motor_dom_sf"/>
</dbReference>
<evidence type="ECO:0000313" key="20">
    <source>
        <dbReference type="EMBL" id="KAG1316114.1"/>
    </source>
</evidence>
<dbReference type="EMBL" id="JAANQT010000007">
    <property type="protein sequence ID" value="KAG1316114.1"/>
    <property type="molecule type" value="Genomic_DNA"/>
</dbReference>
<keyword evidence="11 17" id="KW-0472">Membrane</keyword>
<dbReference type="Proteomes" id="UP000716291">
    <property type="component" value="Unassembled WGS sequence"/>
</dbReference>
<feature type="domain" description="Myosin motor" evidence="19">
    <location>
        <begin position="6"/>
        <end position="735"/>
    </location>
</feature>
<evidence type="ECO:0000256" key="10">
    <source>
        <dbReference type="ARBA" id="ARBA00023123"/>
    </source>
</evidence>
<keyword evidence="9 17" id="KW-1133">Transmembrane helix</keyword>
<dbReference type="GO" id="GO:0031505">
    <property type="term" value="P:fungal-type cell wall organization"/>
    <property type="evidence" value="ECO:0007669"/>
    <property type="project" value="TreeGrafter"/>
</dbReference>
<dbReference type="SUPFAM" id="SSF55856">
    <property type="entry name" value="Cytochrome b5-like heme/steroid binding domain"/>
    <property type="match status" value="1"/>
</dbReference>
<evidence type="ECO:0000256" key="12">
    <source>
        <dbReference type="ARBA" id="ARBA00023175"/>
    </source>
</evidence>
<comment type="subcellular location">
    <subcellularLocation>
        <location evidence="1">Cell membrane</location>
        <topology evidence="1">Multi-pass membrane protein</topology>
    </subcellularLocation>
</comment>
<dbReference type="SUPFAM" id="SSF53448">
    <property type="entry name" value="Nucleotide-diphospho-sugar transferases"/>
    <property type="match status" value="1"/>
</dbReference>
<dbReference type="InterPro" id="IPR001199">
    <property type="entry name" value="Cyt_B5-like_heme/steroid-bd"/>
</dbReference>
<dbReference type="GO" id="GO:0004100">
    <property type="term" value="F:chitin synthase activity"/>
    <property type="evidence" value="ECO:0007669"/>
    <property type="project" value="UniProtKB-EC"/>
</dbReference>
<keyword evidence="10 15" id="KW-0518">Myosin</keyword>
<dbReference type="GO" id="GO:0030428">
    <property type="term" value="C:cell septum"/>
    <property type="evidence" value="ECO:0007669"/>
    <property type="project" value="TreeGrafter"/>
</dbReference>
<keyword evidence="3" id="KW-1003">Cell membrane</keyword>
<evidence type="ECO:0000256" key="14">
    <source>
        <dbReference type="ARBA" id="ARBA00023203"/>
    </source>
</evidence>
<dbReference type="InterPro" id="IPR027417">
    <property type="entry name" value="P-loop_NTPase"/>
</dbReference>
<evidence type="ECO:0000256" key="6">
    <source>
        <dbReference type="ARBA" id="ARBA00022692"/>
    </source>
</evidence>
<dbReference type="CDD" id="cd14879">
    <property type="entry name" value="MYSc_Myo17"/>
    <property type="match status" value="1"/>
</dbReference>
<keyword evidence="4" id="KW-0328">Glycosyltransferase</keyword>
<dbReference type="Gene3D" id="3.40.850.10">
    <property type="entry name" value="Kinesin motor domain"/>
    <property type="match status" value="1"/>
</dbReference>
<dbReference type="PANTHER" id="PTHR22914:SF45">
    <property type="entry name" value="CHITIN SYNTHASE"/>
    <property type="match status" value="1"/>
</dbReference>
<organism evidence="20 21">
    <name type="scientific">Rhizopus oryzae</name>
    <name type="common">Mucormycosis agent</name>
    <name type="synonym">Rhizopus arrhizus var. delemar</name>
    <dbReference type="NCBI Taxonomy" id="64495"/>
    <lineage>
        <taxon>Eukaryota</taxon>
        <taxon>Fungi</taxon>
        <taxon>Fungi incertae sedis</taxon>
        <taxon>Mucoromycota</taxon>
        <taxon>Mucoromycotina</taxon>
        <taxon>Mucoromycetes</taxon>
        <taxon>Mucorales</taxon>
        <taxon>Mucorineae</taxon>
        <taxon>Rhizopodaceae</taxon>
        <taxon>Rhizopus</taxon>
    </lineage>
</organism>
<feature type="domain" description="Cytochrome b5 heme-binding" evidence="18">
    <location>
        <begin position="950"/>
        <end position="1008"/>
    </location>
</feature>
<dbReference type="Pfam" id="PF00173">
    <property type="entry name" value="Cyt-b5"/>
    <property type="match status" value="1"/>
</dbReference>
<evidence type="ECO:0000256" key="16">
    <source>
        <dbReference type="SAM" id="MobiDB-lite"/>
    </source>
</evidence>
<keyword evidence="13" id="KW-0325">Glycoprotein</keyword>
<feature type="region of interest" description="Disordered" evidence="16">
    <location>
        <begin position="556"/>
        <end position="583"/>
    </location>
</feature>
<dbReference type="InterPro" id="IPR036400">
    <property type="entry name" value="Cyt_B5-like_heme/steroid_sf"/>
</dbReference>
<dbReference type="GO" id="GO:0006031">
    <property type="term" value="P:chitin biosynthetic process"/>
    <property type="evidence" value="ECO:0007669"/>
    <property type="project" value="TreeGrafter"/>
</dbReference>
<dbReference type="PANTHER" id="PTHR22914">
    <property type="entry name" value="CHITIN SYNTHASE"/>
    <property type="match status" value="1"/>
</dbReference>
<dbReference type="GO" id="GO:0005524">
    <property type="term" value="F:ATP binding"/>
    <property type="evidence" value="ECO:0007669"/>
    <property type="project" value="UniProtKB-UniRule"/>
</dbReference>
<evidence type="ECO:0000256" key="7">
    <source>
        <dbReference type="ARBA" id="ARBA00022741"/>
    </source>
</evidence>
<dbReference type="InterPro" id="IPR001609">
    <property type="entry name" value="Myosin_head_motor_dom-like"/>
</dbReference>
<feature type="binding site" evidence="15">
    <location>
        <begin position="103"/>
        <end position="110"/>
    </location>
    <ligand>
        <name>ATP</name>
        <dbReference type="ChEBI" id="CHEBI:30616"/>
    </ligand>
</feature>
<evidence type="ECO:0000256" key="17">
    <source>
        <dbReference type="SAM" id="Phobius"/>
    </source>
</evidence>
<keyword evidence="14 15" id="KW-0009">Actin-binding</keyword>
<feature type="transmembrane region" description="Helical" evidence="17">
    <location>
        <begin position="1617"/>
        <end position="1638"/>
    </location>
</feature>
<keyword evidence="6 17" id="KW-0812">Transmembrane</keyword>
<dbReference type="Gene3D" id="1.10.10.820">
    <property type="match status" value="1"/>
</dbReference>
<evidence type="ECO:0000256" key="9">
    <source>
        <dbReference type="ARBA" id="ARBA00022989"/>
    </source>
</evidence>
<dbReference type="SMART" id="SM01117">
    <property type="entry name" value="Cyt-b5"/>
    <property type="match status" value="2"/>
</dbReference>
<feature type="transmembrane region" description="Helical" evidence="17">
    <location>
        <begin position="887"/>
        <end position="904"/>
    </location>
</feature>
<evidence type="ECO:0000259" key="19">
    <source>
        <dbReference type="PROSITE" id="PS51456"/>
    </source>
</evidence>
<evidence type="ECO:0000259" key="18">
    <source>
        <dbReference type="PROSITE" id="PS50255"/>
    </source>
</evidence>
<dbReference type="SMART" id="SM00242">
    <property type="entry name" value="MYSc"/>
    <property type="match status" value="1"/>
</dbReference>
<feature type="region of interest" description="Disordered" evidence="16">
    <location>
        <begin position="1775"/>
        <end position="1795"/>
    </location>
</feature>
<dbReference type="GO" id="GO:0003774">
    <property type="term" value="F:cytoskeletal motor activity"/>
    <property type="evidence" value="ECO:0007669"/>
    <property type="project" value="UniProtKB-UniRule"/>
</dbReference>
<protein>
    <recommendedName>
        <fullName evidence="2">chitin synthase</fullName>
        <ecNumber evidence="2">2.4.1.16</ecNumber>
    </recommendedName>
</protein>
<gene>
    <name evidence="20" type="ORF">G6F64_000123</name>
</gene>
<evidence type="ECO:0000256" key="5">
    <source>
        <dbReference type="ARBA" id="ARBA00022679"/>
    </source>
</evidence>
<dbReference type="GO" id="GO:0016459">
    <property type="term" value="C:myosin complex"/>
    <property type="evidence" value="ECO:0007669"/>
    <property type="project" value="UniProtKB-KW"/>
</dbReference>
<evidence type="ECO:0000256" key="13">
    <source>
        <dbReference type="ARBA" id="ARBA00023180"/>
    </source>
</evidence>
<comment type="similarity">
    <text evidence="15">Belongs to the TRAFAC class myosin-kinesin ATPase superfamily. Myosin family.</text>
</comment>
<feature type="region of interest" description="Actin-binding" evidence="15">
    <location>
        <begin position="615"/>
        <end position="637"/>
    </location>
</feature>
<feature type="transmembrane region" description="Helical" evidence="17">
    <location>
        <begin position="1645"/>
        <end position="1668"/>
    </location>
</feature>
<dbReference type="Pfam" id="PF03142">
    <property type="entry name" value="Chitin_synth_2"/>
    <property type="match status" value="1"/>
</dbReference>
<dbReference type="InterPro" id="IPR029044">
    <property type="entry name" value="Nucleotide-diphossugar_trans"/>
</dbReference>
<keyword evidence="8 15" id="KW-0067">ATP-binding</keyword>
<evidence type="ECO:0000256" key="3">
    <source>
        <dbReference type="ARBA" id="ARBA00022475"/>
    </source>
</evidence>
<dbReference type="PROSITE" id="PS51456">
    <property type="entry name" value="MYOSIN_MOTOR"/>
    <property type="match status" value="1"/>
</dbReference>
<dbReference type="GO" id="GO:0005886">
    <property type="term" value="C:plasma membrane"/>
    <property type="evidence" value="ECO:0007669"/>
    <property type="project" value="UniProtKB-SubCell"/>
</dbReference>
<evidence type="ECO:0000256" key="11">
    <source>
        <dbReference type="ARBA" id="ARBA00023136"/>
    </source>
</evidence>
<keyword evidence="5" id="KW-0808">Transferase</keyword>
<dbReference type="InterPro" id="IPR036037">
    <property type="entry name" value="MYSc_Myo17"/>
</dbReference>
<dbReference type="InterPro" id="IPR004835">
    <property type="entry name" value="Chitin_synth"/>
</dbReference>
<keyword evidence="7 15" id="KW-0547">Nucleotide-binding</keyword>
<dbReference type="PROSITE" id="PS50255">
    <property type="entry name" value="CYTOCHROME_B5_2"/>
    <property type="match status" value="1"/>
</dbReference>
<evidence type="ECO:0000256" key="2">
    <source>
        <dbReference type="ARBA" id="ARBA00012543"/>
    </source>
</evidence>
<reference evidence="20" key="1">
    <citation type="journal article" date="2020" name="Microb. Genom.">
        <title>Genetic diversity of clinical and environmental Mucorales isolates obtained from an investigation of mucormycosis cases among solid organ transplant recipients.</title>
        <authorList>
            <person name="Nguyen M.H."/>
            <person name="Kaul D."/>
            <person name="Muto C."/>
            <person name="Cheng S.J."/>
            <person name="Richter R.A."/>
            <person name="Bruno V.M."/>
            <person name="Liu G."/>
            <person name="Beyhan S."/>
            <person name="Sundermann A.J."/>
            <person name="Mounaud S."/>
            <person name="Pasculle A.W."/>
            <person name="Nierman W.C."/>
            <person name="Driscoll E."/>
            <person name="Cumbie R."/>
            <person name="Clancy C.J."/>
            <person name="Dupont C.L."/>
        </authorList>
    </citation>
    <scope>NUCLEOTIDE SEQUENCE</scope>
    <source>
        <strain evidence="20">GL11</strain>
    </source>
</reference>
<dbReference type="GO" id="GO:0003779">
    <property type="term" value="F:actin binding"/>
    <property type="evidence" value="ECO:0007669"/>
    <property type="project" value="UniProtKB-KW"/>
</dbReference>
<dbReference type="Gene3D" id="1.20.5.4820">
    <property type="match status" value="1"/>
</dbReference>
<comment type="caution">
    <text evidence="20">The sequence shown here is derived from an EMBL/GenBank/DDBJ whole genome shotgun (WGS) entry which is preliminary data.</text>
</comment>
<feature type="compositionally biased region" description="Basic residues" evidence="16">
    <location>
        <begin position="570"/>
        <end position="581"/>
    </location>
</feature>
<dbReference type="Gene3D" id="1.20.58.530">
    <property type="match status" value="1"/>
</dbReference>
<dbReference type="EC" id="2.4.1.16" evidence="2"/>
<dbReference type="Pfam" id="PF00063">
    <property type="entry name" value="Myosin_head"/>
    <property type="match status" value="1"/>
</dbReference>
<dbReference type="SUPFAM" id="SSF52540">
    <property type="entry name" value="P-loop containing nucleoside triphosphate hydrolases"/>
    <property type="match status" value="1"/>
</dbReference>
<evidence type="ECO:0000256" key="8">
    <source>
        <dbReference type="ARBA" id="ARBA00022840"/>
    </source>
</evidence>
<feature type="transmembrane region" description="Helical" evidence="17">
    <location>
        <begin position="924"/>
        <end position="946"/>
    </location>
</feature>
<name>A0A9P6XLI4_RHIOR</name>
<sequence>MATKLKSQFDLCDQEQQSEDALTQCLKSNFANNVLYSKISDSALVAVNPYKPIPQQSLPYVTEYKNTSADSLESLPTHIYKLTNQAYLHMRRTGIDQSIILNGETGSGKTENFRLILEHLVHLSSQKKETKLQSQINSAQLVLESFGNARTTLNDNASRFGKYIELQFNERGRMTGAKLLNYLLDKSRLTQCPSHEQTFHVFYQIFAGATTEEKTILQLNDDLTYRYIPRRMAASGKEGQHFKELKQAMKTLGISKKYQARLWQFVACLLHLGQLEFTDDSTVQEAAFVKNTDVLDICADFLGVDPRALENLMTYKTLMIKKDVTTIILDSFGASQQRDSIVRDLYSLLFSWLVEYLNTKLCTDKAHSFIGVLDFPGPRLQNNQSHNNFNSFCVNLANERLQHFCQRTIFEADAEEYRMEGLPVTDVPYFNNQACVELLARPKHGLADLANRSAKSSNTDLQMLDSFIKYNNTHSSFSLKSSETGQRLFSVQHFAGQVTYSPDNFVESNKDILNAELVQLIRGSDHTPASFNAFVVELFADKSISTERHPKQADAILNAQQPSGPLRGPSMRRSKTTKRNRMSATALEPTAIPEEGPIYAKKNVSMLLSQLNKSLDDLFVTLEETVPWFVFCIRPNGHAAPNQFDSQKVRAQIRAWGIPQMCEKLKTSYTTSYFHDEFLERYASLLEGIDQSASPKDQCQAAIALFGWSSSQAQLGVTKIFLEEAAWVILENKLRSAEKEEQKKQKDENRYTENMASLAAPMLNVERNQSFDNLSHVSFGSNSEFLLAGNNDYGYRHGAATAAAAAAGLQPPRGPGSAYTDDNRSFLSDNDELYHLQHQSFLESESQYGSEFHSQMNPEMKQMLPTAVVEEEAPEEEEQVSRVRRHWLNFVWLMTWWIPTLFLVKCGKMKRPDIQIAWREKMTLCLIIFLTSGFIIWFLVFFGSLVCPHQDVFSTSELQNHADKDNAYVAIRGEVFDLTKFAPHHWASQVIPQNAVLAYGGKDASSLFPVQVSALCQGVTGQVNPYVTLDFNVNLTDSNAKYHDFLPSTDDPRPNWYFEKMMYLRKNYKLGNMGYTPKDIKKQAENAVDVSGITTPRTWAIINNNVYDLTLYILGGRRFDLPAGQSQPDSSELNFLDNSVVTLFTQKAGQDLTNDWNALPLDKEVKYRQEVCLRNLYYVGTVDQRNSARCLFAEYLLLIVTVFLCLVIVFKFLAALQFGTRRDPEKHEKFVICQIPCYTESEDELRKTIDSIASLQYDDKRKLLFIICDGMIVGGGNDRPTPRIVLDILGVEPHVDPEALSFFSVGEGQKQHNMGKIYSGLYETHGHVVPYIVVVKVGKPSERQKPGNRGKRDSQLVLMQFLNKVHFNSPMTPMELELYHQIKNVIGVNPGFYEYVMMVDADTEVMPDGLNRLVSVFTHDAKIIGLCGETVLSNEKDSWVTMIQVYEYYISHYLIKAFESLFGSVTCLPGCFCMYRIRSPQKNQPLLISNQIIEDYAINKVDTLHKKNLLHLGEDRYLTTLILKHFPTYKTKFVSDAQCATNAPDQWSVLLSQRRRWINSTIHNLGELVFLPQLCGFCCFSMRFVVMLDLLSTLVQPAIVGYLIYLIYSLVKSTSGVPVMSIITIAGVYGLQALIFLLRRKWEHIAWMIVSIFAIPVFSFAIPIYSYWHFDDFSWGNTRVVMGDKGKKLVMADEGKFDRKSIPLMTWDDYERSMYEDMNNGTYFDDTASVGSHRSGYSQSSYYSQQSKYSNPFQPSRVASPAFNSVPSYNTPSMTNSPSMGYVPQGYHRSQSPFH</sequence>
<dbReference type="CDD" id="cd04190">
    <property type="entry name" value="Chitin_synth_C"/>
    <property type="match status" value="1"/>
</dbReference>
<keyword evidence="21" id="KW-1185">Reference proteome</keyword>
<feature type="transmembrane region" description="Helical" evidence="17">
    <location>
        <begin position="1195"/>
        <end position="1216"/>
    </location>
</feature>
<evidence type="ECO:0000256" key="15">
    <source>
        <dbReference type="PROSITE-ProRule" id="PRU00782"/>
    </source>
</evidence>
<dbReference type="PRINTS" id="PR00193">
    <property type="entry name" value="MYOSINHEAVY"/>
</dbReference>
<evidence type="ECO:0000256" key="1">
    <source>
        <dbReference type="ARBA" id="ARBA00004651"/>
    </source>
</evidence>
<dbReference type="Gene3D" id="3.10.120.10">
    <property type="entry name" value="Cytochrome b5-like heme/steroid binding domain"/>
    <property type="match status" value="1"/>
</dbReference>
<evidence type="ECO:0000313" key="21">
    <source>
        <dbReference type="Proteomes" id="UP000716291"/>
    </source>
</evidence>
<accession>A0A9P6XLI4</accession>